<dbReference type="EMBL" id="JH815675">
    <property type="protein sequence ID" value="EKC29939.1"/>
    <property type="molecule type" value="Genomic_DNA"/>
</dbReference>
<accession>K1QFT0</accession>
<dbReference type="InParanoid" id="K1QFT0"/>
<dbReference type="AlphaFoldDB" id="K1QFT0"/>
<name>K1QFT0_MAGGI</name>
<protein>
    <submittedName>
        <fullName evidence="1">Uncharacterized protein</fullName>
    </submittedName>
</protein>
<proteinExistence type="predicted"/>
<reference evidence="1" key="1">
    <citation type="journal article" date="2012" name="Nature">
        <title>The oyster genome reveals stress adaptation and complexity of shell formation.</title>
        <authorList>
            <person name="Zhang G."/>
            <person name="Fang X."/>
            <person name="Guo X."/>
            <person name="Li L."/>
            <person name="Luo R."/>
            <person name="Xu F."/>
            <person name="Yang P."/>
            <person name="Zhang L."/>
            <person name="Wang X."/>
            <person name="Qi H."/>
            <person name="Xiong Z."/>
            <person name="Que H."/>
            <person name="Xie Y."/>
            <person name="Holland P.W."/>
            <person name="Paps J."/>
            <person name="Zhu Y."/>
            <person name="Wu F."/>
            <person name="Chen Y."/>
            <person name="Wang J."/>
            <person name="Peng C."/>
            <person name="Meng J."/>
            <person name="Yang L."/>
            <person name="Liu J."/>
            <person name="Wen B."/>
            <person name="Zhang N."/>
            <person name="Huang Z."/>
            <person name="Zhu Q."/>
            <person name="Feng Y."/>
            <person name="Mount A."/>
            <person name="Hedgecock D."/>
            <person name="Xu Z."/>
            <person name="Liu Y."/>
            <person name="Domazet-Loso T."/>
            <person name="Du Y."/>
            <person name="Sun X."/>
            <person name="Zhang S."/>
            <person name="Liu B."/>
            <person name="Cheng P."/>
            <person name="Jiang X."/>
            <person name="Li J."/>
            <person name="Fan D."/>
            <person name="Wang W."/>
            <person name="Fu W."/>
            <person name="Wang T."/>
            <person name="Wang B."/>
            <person name="Zhang J."/>
            <person name="Peng Z."/>
            <person name="Li Y."/>
            <person name="Li N."/>
            <person name="Wang J."/>
            <person name="Chen M."/>
            <person name="He Y."/>
            <person name="Tan F."/>
            <person name="Song X."/>
            <person name="Zheng Q."/>
            <person name="Huang R."/>
            <person name="Yang H."/>
            <person name="Du X."/>
            <person name="Chen L."/>
            <person name="Yang M."/>
            <person name="Gaffney P.M."/>
            <person name="Wang S."/>
            <person name="Luo L."/>
            <person name="She Z."/>
            <person name="Ming Y."/>
            <person name="Huang W."/>
            <person name="Zhang S."/>
            <person name="Huang B."/>
            <person name="Zhang Y."/>
            <person name="Qu T."/>
            <person name="Ni P."/>
            <person name="Miao G."/>
            <person name="Wang J."/>
            <person name="Wang Q."/>
            <person name="Steinberg C.E."/>
            <person name="Wang H."/>
            <person name="Li N."/>
            <person name="Qian L."/>
            <person name="Zhang G."/>
            <person name="Li Y."/>
            <person name="Yang H."/>
            <person name="Liu X."/>
            <person name="Wang J."/>
            <person name="Yin Y."/>
            <person name="Wang J."/>
        </authorList>
    </citation>
    <scope>NUCLEOTIDE SEQUENCE [LARGE SCALE GENOMIC DNA]</scope>
    <source>
        <strain evidence="1">05x7-T-G4-1.051#20</strain>
    </source>
</reference>
<dbReference type="HOGENOM" id="CLU_2135881_0_0_1"/>
<organism evidence="1">
    <name type="scientific">Magallana gigas</name>
    <name type="common">Pacific oyster</name>
    <name type="synonym">Crassostrea gigas</name>
    <dbReference type="NCBI Taxonomy" id="29159"/>
    <lineage>
        <taxon>Eukaryota</taxon>
        <taxon>Metazoa</taxon>
        <taxon>Spiralia</taxon>
        <taxon>Lophotrochozoa</taxon>
        <taxon>Mollusca</taxon>
        <taxon>Bivalvia</taxon>
        <taxon>Autobranchia</taxon>
        <taxon>Pteriomorphia</taxon>
        <taxon>Ostreida</taxon>
        <taxon>Ostreoidea</taxon>
        <taxon>Ostreidae</taxon>
        <taxon>Magallana</taxon>
    </lineage>
</organism>
<evidence type="ECO:0000313" key="1">
    <source>
        <dbReference type="EMBL" id="EKC29939.1"/>
    </source>
</evidence>
<sequence>MSESVFVGLCEIVGTSQQVAIRRETEDIREMVKRRATSNDENIQMLSGSKREGFRLEGSALDAMFWPSNHRVIMYLHIRYTAALLKVDKDRIQDAGYMITNEVNLNPILSCIF</sequence>
<gene>
    <name evidence="1" type="ORF">CGI_10001240</name>
</gene>